<keyword evidence="9 10" id="KW-0472">Membrane</keyword>
<keyword evidence="7 10" id="KW-0256">Endoplasmic reticulum</keyword>
<evidence type="ECO:0000256" key="2">
    <source>
        <dbReference type="ARBA" id="ARBA00004922"/>
    </source>
</evidence>
<feature type="chain" id="PRO_5029579135" description="Alpha-1,3-glucosyltransferase" evidence="11">
    <location>
        <begin position="22"/>
        <end position="491"/>
    </location>
</feature>
<evidence type="ECO:0000256" key="4">
    <source>
        <dbReference type="ARBA" id="ARBA00022676"/>
    </source>
</evidence>
<feature type="transmembrane region" description="Helical" evidence="10">
    <location>
        <begin position="109"/>
        <end position="133"/>
    </location>
</feature>
<feature type="transmembrane region" description="Helical" evidence="10">
    <location>
        <begin position="416"/>
        <end position="435"/>
    </location>
</feature>
<dbReference type="GO" id="GO:0042281">
    <property type="term" value="F:dolichyl pyrophosphate Man9GlcNAc2 alpha-1,3-glucosyltransferase activity"/>
    <property type="evidence" value="ECO:0007669"/>
    <property type="project" value="TreeGrafter"/>
</dbReference>
<dbReference type="OrthoDB" id="4983at2759"/>
<keyword evidence="13" id="KW-1185">Reference proteome</keyword>
<dbReference type="AlphaFoldDB" id="A0A7M5WJQ0"/>
<feature type="transmembrane region" description="Helical" evidence="10">
    <location>
        <begin position="325"/>
        <end position="343"/>
    </location>
</feature>
<keyword evidence="6 10" id="KW-0812">Transmembrane</keyword>
<organism evidence="12 13">
    <name type="scientific">Clytia hemisphaerica</name>
    <dbReference type="NCBI Taxonomy" id="252671"/>
    <lineage>
        <taxon>Eukaryota</taxon>
        <taxon>Metazoa</taxon>
        <taxon>Cnidaria</taxon>
        <taxon>Hydrozoa</taxon>
        <taxon>Hydroidolina</taxon>
        <taxon>Leptothecata</taxon>
        <taxon>Obeliida</taxon>
        <taxon>Clytiidae</taxon>
        <taxon>Clytia</taxon>
    </lineage>
</organism>
<reference evidence="12" key="1">
    <citation type="submission" date="2021-01" db="UniProtKB">
        <authorList>
            <consortium name="EnsemblMetazoa"/>
        </authorList>
    </citation>
    <scope>IDENTIFICATION</scope>
</reference>
<evidence type="ECO:0000256" key="7">
    <source>
        <dbReference type="ARBA" id="ARBA00022824"/>
    </source>
</evidence>
<dbReference type="Proteomes" id="UP000594262">
    <property type="component" value="Unplaced"/>
</dbReference>
<evidence type="ECO:0000256" key="6">
    <source>
        <dbReference type="ARBA" id="ARBA00022692"/>
    </source>
</evidence>
<feature type="signal peptide" evidence="11">
    <location>
        <begin position="1"/>
        <end position="21"/>
    </location>
</feature>
<dbReference type="PANTHER" id="PTHR12413:SF1">
    <property type="entry name" value="DOLICHYL PYROPHOSPHATE MAN9GLCNAC2 ALPHA-1,3-GLUCOSYLTRANSFERASE"/>
    <property type="match status" value="1"/>
</dbReference>
<dbReference type="RefSeq" id="XP_066912540.1">
    <property type="nucleotide sequence ID" value="XM_067056439.1"/>
</dbReference>
<keyword evidence="8 10" id="KW-1133">Transmembrane helix</keyword>
<evidence type="ECO:0000313" key="13">
    <source>
        <dbReference type="Proteomes" id="UP000594262"/>
    </source>
</evidence>
<evidence type="ECO:0000256" key="8">
    <source>
        <dbReference type="ARBA" id="ARBA00022989"/>
    </source>
</evidence>
<dbReference type="GeneID" id="136799724"/>
<evidence type="ECO:0000256" key="1">
    <source>
        <dbReference type="ARBA" id="ARBA00004477"/>
    </source>
</evidence>
<dbReference type="EnsemblMetazoa" id="CLYHEMT005306.1">
    <property type="protein sequence ID" value="CLYHEMP005306.1"/>
    <property type="gene ID" value="CLYHEMG005306"/>
</dbReference>
<dbReference type="EC" id="2.4.1.-" evidence="10"/>
<keyword evidence="4 10" id="KW-0328">Glycosyltransferase</keyword>
<dbReference type="InterPro" id="IPR004856">
    <property type="entry name" value="Glyco_trans_ALG6/ALG8"/>
</dbReference>
<dbReference type="PANTHER" id="PTHR12413">
    <property type="entry name" value="DOLICHYL GLYCOSYLTRANSFERASE"/>
    <property type="match status" value="1"/>
</dbReference>
<dbReference type="GO" id="GO:0005789">
    <property type="term" value="C:endoplasmic reticulum membrane"/>
    <property type="evidence" value="ECO:0007669"/>
    <property type="project" value="UniProtKB-SubCell"/>
</dbReference>
<evidence type="ECO:0000256" key="9">
    <source>
        <dbReference type="ARBA" id="ARBA00023136"/>
    </source>
</evidence>
<name>A0A7M5WJQ0_9CNID</name>
<protein>
    <recommendedName>
        <fullName evidence="10">Alpha-1,3-glucosyltransferase</fullName>
        <ecNumber evidence="10">2.4.1.-</ecNumber>
    </recommendedName>
</protein>
<dbReference type="Pfam" id="PF03155">
    <property type="entry name" value="Alg6_Alg8"/>
    <property type="match status" value="1"/>
</dbReference>
<comment type="subcellular location">
    <subcellularLocation>
        <location evidence="1 10">Endoplasmic reticulum membrane</location>
        <topology evidence="1 10">Multi-pass membrane protein</topology>
    </subcellularLocation>
</comment>
<comment type="pathway">
    <text evidence="2 10">Protein modification; protein glycosylation.</text>
</comment>
<evidence type="ECO:0000256" key="3">
    <source>
        <dbReference type="ARBA" id="ARBA00008715"/>
    </source>
</evidence>
<evidence type="ECO:0000256" key="11">
    <source>
        <dbReference type="SAM" id="SignalP"/>
    </source>
</evidence>
<feature type="transmembrane region" description="Helical" evidence="10">
    <location>
        <begin position="447"/>
        <end position="466"/>
    </location>
</feature>
<keyword evidence="5 10" id="KW-0808">Transferase</keyword>
<sequence>MEKLSMFCCVLFALFLRCGVSLNSYSGAHKPPMFGDYEAQRHWMEITYNLPINEWYNQTKDNDLMYWGLDYPPLTAYHSKLCGIVANLMNPDWVALNTSRGYESYNHKLFMRATVLVADIFIYIVAVIAFVGITLKKYSSYEQVLLTTMLLSYPGLILIDHGHFQYNCISLGFTLFSTVFMMRQYHCISSMFFVLALNYKQMELYHSFPFFFYLLSVSWKQKTWLQSVVKLGGIGSTVIATFIISWLPFLKSLESAQLVVQRLFPFNRGLFEDKVANVWCAVSVVVKIKNLISQPQMVQLCLLSTVVACLPSCFDLLRNGTRKKFLYSMINCSLAFFLFSYQVHEKSILIPATSVCLILWMNPMAASWFLVISTFSMYPLLVRDGQSTSYFSLVILYVMLASFLCKSQSYSRWTKLVVSLSLTGCAALHLAFSLVDAPPSLPDLYPLLFSVYSCAHFVLFWLYFLYIQWNCPKHDSADLLSNKISSAKKIR</sequence>
<comment type="similarity">
    <text evidence="3 10">Belongs to the ALG6/ALG8 glucosyltransferase family.</text>
</comment>
<feature type="transmembrane region" description="Helical" evidence="10">
    <location>
        <begin position="231"/>
        <end position="250"/>
    </location>
</feature>
<dbReference type="UniPathway" id="UPA00378"/>
<feature type="transmembrane region" description="Helical" evidence="10">
    <location>
        <begin position="355"/>
        <end position="381"/>
    </location>
</feature>
<feature type="transmembrane region" description="Helical" evidence="10">
    <location>
        <begin position="387"/>
        <end position="404"/>
    </location>
</feature>
<keyword evidence="11" id="KW-0732">Signal</keyword>
<evidence type="ECO:0000256" key="5">
    <source>
        <dbReference type="ARBA" id="ARBA00022679"/>
    </source>
</evidence>
<evidence type="ECO:0000256" key="10">
    <source>
        <dbReference type="RuleBase" id="RU363110"/>
    </source>
</evidence>
<proteinExistence type="inferred from homology"/>
<evidence type="ECO:0000313" key="12">
    <source>
        <dbReference type="EnsemblMetazoa" id="CLYHEMP005306.1"/>
    </source>
</evidence>
<feature type="transmembrane region" description="Helical" evidence="10">
    <location>
        <begin position="140"/>
        <end position="158"/>
    </location>
</feature>
<accession>A0A7M5WJQ0</accession>